<proteinExistence type="predicted"/>
<accession>A0A9P9XV58</accession>
<feature type="compositionally biased region" description="Acidic residues" evidence="2">
    <location>
        <begin position="87"/>
        <end position="100"/>
    </location>
</feature>
<feature type="region of interest" description="Disordered" evidence="2">
    <location>
        <begin position="191"/>
        <end position="216"/>
    </location>
</feature>
<dbReference type="InterPro" id="IPR040357">
    <property type="entry name" value="Vma22/CCDC115"/>
</dbReference>
<dbReference type="AlphaFoldDB" id="A0A9P9XV58"/>
<dbReference type="PANTHER" id="PTHR31996">
    <property type="entry name" value="COILED-COIL DOMAIN-CONTAINING PROTEIN 115"/>
    <property type="match status" value="1"/>
</dbReference>
<dbReference type="EMBL" id="JAGIXG020000069">
    <property type="protein sequence ID" value="KAI6778391.1"/>
    <property type="molecule type" value="Genomic_DNA"/>
</dbReference>
<evidence type="ECO:0000313" key="3">
    <source>
        <dbReference type="EMBL" id="KAI6778391.1"/>
    </source>
</evidence>
<sequence>MDQSHIDALLARHLLLLDEYTQLRDRLAKLQSNMFYQLARANFETQRGFRYGSDQYDARMKASRQLQIFEDAEDGMTWTIGDAIPDAEPEKEEHEEEGEEVTSHDDKLAEELEGKLGISDDGVEAESEEPAPHAEQQRKLGDPLRWYGLFPPTSLRTAQSASREAVHEVIPRLVTVDAKMQRLEIEIRRARKKRAKTEEKKSKVKATKSAAVGASV</sequence>
<name>A0A9P9XV58_9HYPO</name>
<reference evidence="3" key="1">
    <citation type="journal article" date="2021" name="J Fungi (Basel)">
        <title>Genomic and Metabolomic Analyses of the Marine Fungus Emericellopsis cladophorae: Insights into Saltwater Adaptability Mechanisms and Its Biosynthetic Potential.</title>
        <authorList>
            <person name="Goncalves M.F.M."/>
            <person name="Hilario S."/>
            <person name="Van de Peer Y."/>
            <person name="Esteves A.C."/>
            <person name="Alves A."/>
        </authorList>
    </citation>
    <scope>NUCLEOTIDE SEQUENCE</scope>
    <source>
        <strain evidence="3">MUM 19.33</strain>
    </source>
</reference>
<evidence type="ECO:0000313" key="4">
    <source>
        <dbReference type="Proteomes" id="UP001055219"/>
    </source>
</evidence>
<protein>
    <recommendedName>
        <fullName evidence="1">Vacuolar ATPase assembly protein VMA22</fullName>
    </recommendedName>
</protein>
<dbReference type="PANTHER" id="PTHR31996:SF2">
    <property type="entry name" value="COILED-COIL DOMAIN-CONTAINING PROTEIN 115"/>
    <property type="match status" value="1"/>
</dbReference>
<keyword evidence="4" id="KW-1185">Reference proteome</keyword>
<comment type="caution">
    <text evidence="3">The sequence shown here is derived from an EMBL/GenBank/DDBJ whole genome shotgun (WGS) entry which is preliminary data.</text>
</comment>
<dbReference type="GeneID" id="75827299"/>
<dbReference type="RefSeq" id="XP_051359247.1">
    <property type="nucleotide sequence ID" value="XM_051509755.1"/>
</dbReference>
<dbReference type="Proteomes" id="UP001055219">
    <property type="component" value="Unassembled WGS sequence"/>
</dbReference>
<dbReference type="GO" id="GO:0051082">
    <property type="term" value="F:unfolded protein binding"/>
    <property type="evidence" value="ECO:0007669"/>
    <property type="project" value="TreeGrafter"/>
</dbReference>
<feature type="region of interest" description="Disordered" evidence="2">
    <location>
        <begin position="87"/>
        <end position="107"/>
    </location>
</feature>
<feature type="region of interest" description="Disordered" evidence="2">
    <location>
        <begin position="122"/>
        <end position="144"/>
    </location>
</feature>
<gene>
    <name evidence="3" type="ORF">J7T54_000780</name>
</gene>
<evidence type="ECO:0000256" key="2">
    <source>
        <dbReference type="SAM" id="MobiDB-lite"/>
    </source>
</evidence>
<dbReference type="OrthoDB" id="408631at2759"/>
<feature type="compositionally biased region" description="Low complexity" evidence="2">
    <location>
        <begin position="207"/>
        <end position="216"/>
    </location>
</feature>
<organism evidence="3 4">
    <name type="scientific">Emericellopsis cladophorae</name>
    <dbReference type="NCBI Taxonomy" id="2686198"/>
    <lineage>
        <taxon>Eukaryota</taxon>
        <taxon>Fungi</taxon>
        <taxon>Dikarya</taxon>
        <taxon>Ascomycota</taxon>
        <taxon>Pezizomycotina</taxon>
        <taxon>Sordariomycetes</taxon>
        <taxon>Hypocreomycetidae</taxon>
        <taxon>Hypocreales</taxon>
        <taxon>Bionectriaceae</taxon>
        <taxon>Emericellopsis</taxon>
    </lineage>
</organism>
<reference evidence="3" key="2">
    <citation type="submission" date="2022-07" db="EMBL/GenBank/DDBJ databases">
        <authorList>
            <person name="Goncalves M.F.M."/>
            <person name="Hilario S."/>
            <person name="Van De Peer Y."/>
            <person name="Esteves A.C."/>
            <person name="Alves A."/>
        </authorList>
    </citation>
    <scope>NUCLEOTIDE SEQUENCE</scope>
    <source>
        <strain evidence="3">MUM 19.33</strain>
    </source>
</reference>
<dbReference type="GO" id="GO:0070072">
    <property type="term" value="P:vacuolar proton-transporting V-type ATPase complex assembly"/>
    <property type="evidence" value="ECO:0007669"/>
    <property type="project" value="InterPro"/>
</dbReference>
<dbReference type="Pfam" id="PF21730">
    <property type="entry name" value="Vma22_CCDC115"/>
    <property type="match status" value="1"/>
</dbReference>
<dbReference type="GO" id="GO:1990871">
    <property type="term" value="C:Vma12-Vma22 assembly complex"/>
    <property type="evidence" value="ECO:0007669"/>
    <property type="project" value="TreeGrafter"/>
</dbReference>
<evidence type="ECO:0000256" key="1">
    <source>
        <dbReference type="ARBA" id="ARBA00093634"/>
    </source>
</evidence>
<feature type="compositionally biased region" description="Basic and acidic residues" evidence="2">
    <location>
        <begin position="130"/>
        <end position="142"/>
    </location>
</feature>